<reference evidence="4" key="1">
    <citation type="journal article" date="2019" name="Int. J. Syst. Evol. Microbiol.">
        <title>The Global Catalogue of Microorganisms (GCM) 10K type strain sequencing project: providing services to taxonomists for standard genome sequencing and annotation.</title>
        <authorList>
            <consortium name="The Broad Institute Genomics Platform"/>
            <consortium name="The Broad Institute Genome Sequencing Center for Infectious Disease"/>
            <person name="Wu L."/>
            <person name="Ma J."/>
        </authorList>
    </citation>
    <scope>NUCLEOTIDE SEQUENCE [LARGE SCALE GENOMIC DNA]</scope>
    <source>
        <strain evidence="4">JCM 18126</strain>
    </source>
</reference>
<evidence type="ECO:0000256" key="1">
    <source>
        <dbReference type="SAM" id="MobiDB-lite"/>
    </source>
</evidence>
<accession>A0ABP9HVM4</accession>
<feature type="region of interest" description="Disordered" evidence="1">
    <location>
        <begin position="1"/>
        <end position="24"/>
    </location>
</feature>
<evidence type="ECO:0000313" key="3">
    <source>
        <dbReference type="EMBL" id="GAA4979979.1"/>
    </source>
</evidence>
<dbReference type="PANTHER" id="PTHR32309">
    <property type="entry name" value="TYROSINE-PROTEIN KINASE"/>
    <property type="match status" value="1"/>
</dbReference>
<sequence>MTDTLPAESRRDGEAPVTTRPGSRGALRRHGAVVALILLVACAVGVVVTLLMPARYVTETKVMLMPQADASAVSASDTASLVFTYAALAETSSVLDPAISAAGVDTDSATLAEDVSASTVPLTSIITIEVGAPAALEAAELANAIAASLIDRIGERSVVGGQALLTGDVVEEPLVPEAPDSPKTYLNVAVALVVGFAVSGAVVAAREASARSRLGRR</sequence>
<protein>
    <recommendedName>
        <fullName evidence="5">Capsular polysaccharide biosynthesis protein</fullName>
    </recommendedName>
</protein>
<feature type="transmembrane region" description="Helical" evidence="2">
    <location>
        <begin position="184"/>
        <end position="205"/>
    </location>
</feature>
<evidence type="ECO:0008006" key="5">
    <source>
        <dbReference type="Google" id="ProtNLM"/>
    </source>
</evidence>
<dbReference type="EMBL" id="BAABIL010000292">
    <property type="protein sequence ID" value="GAA4979979.1"/>
    <property type="molecule type" value="Genomic_DNA"/>
</dbReference>
<dbReference type="Proteomes" id="UP001501195">
    <property type="component" value="Unassembled WGS sequence"/>
</dbReference>
<name>A0ABP9HVM4_9ACTN</name>
<feature type="transmembrane region" description="Helical" evidence="2">
    <location>
        <begin position="33"/>
        <end position="56"/>
    </location>
</feature>
<dbReference type="InterPro" id="IPR050445">
    <property type="entry name" value="Bact_polysacc_biosynth/exp"/>
</dbReference>
<comment type="caution">
    <text evidence="3">The sequence shown here is derived from an EMBL/GenBank/DDBJ whole genome shotgun (WGS) entry which is preliminary data.</text>
</comment>
<keyword evidence="2" id="KW-0812">Transmembrane</keyword>
<dbReference type="RefSeq" id="WP_345712400.1">
    <property type="nucleotide sequence ID" value="NZ_BAABIL010000292.1"/>
</dbReference>
<dbReference type="PANTHER" id="PTHR32309:SF31">
    <property type="entry name" value="CAPSULAR EXOPOLYSACCHARIDE FAMILY"/>
    <property type="match status" value="1"/>
</dbReference>
<organism evidence="3 4">
    <name type="scientific">Kineococcus glutinatus</name>
    <dbReference type="NCBI Taxonomy" id="1070872"/>
    <lineage>
        <taxon>Bacteria</taxon>
        <taxon>Bacillati</taxon>
        <taxon>Actinomycetota</taxon>
        <taxon>Actinomycetes</taxon>
        <taxon>Kineosporiales</taxon>
        <taxon>Kineosporiaceae</taxon>
        <taxon>Kineococcus</taxon>
    </lineage>
</organism>
<keyword evidence="2" id="KW-0472">Membrane</keyword>
<proteinExistence type="predicted"/>
<keyword evidence="2" id="KW-1133">Transmembrane helix</keyword>
<gene>
    <name evidence="3" type="ORF">GCM10023225_20320</name>
</gene>
<evidence type="ECO:0000256" key="2">
    <source>
        <dbReference type="SAM" id="Phobius"/>
    </source>
</evidence>
<keyword evidence="4" id="KW-1185">Reference proteome</keyword>
<evidence type="ECO:0000313" key="4">
    <source>
        <dbReference type="Proteomes" id="UP001501195"/>
    </source>
</evidence>